<reference evidence="3 4" key="1">
    <citation type="submission" date="2015-08" db="EMBL/GenBank/DDBJ databases">
        <title>Genomes of Isolates from Cabo Rojo, PR.</title>
        <authorList>
            <person name="Sanchez-Nieves R.L."/>
            <person name="Montalvo-Rodriguez R."/>
        </authorList>
    </citation>
    <scope>NUCLEOTIDE SEQUENCE [LARGE SCALE GENOMIC DNA]</scope>
    <source>
        <strain evidence="3 4">5</strain>
    </source>
</reference>
<evidence type="ECO:0000256" key="1">
    <source>
        <dbReference type="SAM" id="MobiDB-lite"/>
    </source>
</evidence>
<feature type="compositionally biased region" description="Basic and acidic residues" evidence="1">
    <location>
        <begin position="23"/>
        <end position="42"/>
    </location>
</feature>
<feature type="region of interest" description="Disordered" evidence="1">
    <location>
        <begin position="23"/>
        <end position="63"/>
    </location>
</feature>
<dbReference type="Proteomes" id="UP000037747">
    <property type="component" value="Unassembled WGS sequence"/>
</dbReference>
<comment type="caution">
    <text evidence="3">The sequence shown here is derived from an EMBL/GenBank/DDBJ whole genome shotgun (WGS) entry which is preliminary data.</text>
</comment>
<evidence type="ECO:0000313" key="4">
    <source>
        <dbReference type="Proteomes" id="UP000037747"/>
    </source>
</evidence>
<evidence type="ECO:0000313" key="3">
    <source>
        <dbReference type="EMBL" id="KOX95587.1"/>
    </source>
</evidence>
<dbReference type="EMBL" id="LIST01000006">
    <property type="protein sequence ID" value="KOX95587.1"/>
    <property type="molecule type" value="Genomic_DNA"/>
</dbReference>
<dbReference type="PATRIC" id="fig|1705389.3.peg.1932"/>
<dbReference type="RefSeq" id="WP_053772645.1">
    <property type="nucleotide sequence ID" value="NZ_LIST01000006.1"/>
</dbReference>
<proteinExistence type="predicted"/>
<accession>A0A0M9ANE5</accession>
<evidence type="ECO:0000259" key="2">
    <source>
        <dbReference type="Pfam" id="PF08350"/>
    </source>
</evidence>
<keyword evidence="4" id="KW-1185">Reference proteome</keyword>
<gene>
    <name evidence="3" type="ORF">AMR74_13860</name>
</gene>
<protein>
    <recommendedName>
        <fullName evidence="2">Methanogenesis regulatory protein FilR1 middle domain-containing protein</fullName>
    </recommendedName>
</protein>
<organism evidence="3 4">
    <name type="scientific">Halorubrum tropicale</name>
    <dbReference type="NCBI Taxonomy" id="1765655"/>
    <lineage>
        <taxon>Archaea</taxon>
        <taxon>Methanobacteriati</taxon>
        <taxon>Methanobacteriota</taxon>
        <taxon>Stenosarchaea group</taxon>
        <taxon>Halobacteria</taxon>
        <taxon>Halobacteriales</taxon>
        <taxon>Haloferacaceae</taxon>
        <taxon>Halorubrum</taxon>
    </lineage>
</organism>
<dbReference type="Pfam" id="PF08350">
    <property type="entry name" value="FilR1_middle"/>
    <property type="match status" value="1"/>
</dbReference>
<name>A0A0M9ANE5_9EURY</name>
<feature type="domain" description="Methanogenesis regulatory protein FilR1 middle" evidence="2">
    <location>
        <begin position="119"/>
        <end position="203"/>
    </location>
</feature>
<dbReference type="AlphaFoldDB" id="A0A0M9ANE5"/>
<dbReference type="InterPro" id="IPR013561">
    <property type="entry name" value="FilR1_middle_dom"/>
</dbReference>
<dbReference type="STRING" id="1765655.AMR74_13860"/>
<sequence>MSDGDPASPAAALRSLVARAVDVDPERLDERVDTLERGRASADDEATESGPAGEGAVSGDIGTPAGRLAALVGESESVVAVVPRFEADLARRLNAALAAGDDGGDGATDTEPDAVAPREARVVFTGAAADRLAGATGPVVRRALADRGVDAYRHDGDSPVAVALGDDRAVVGLVDDAGVAALLWTDDPAVREWAAATCRRYLDAAERVTDD</sequence>
<dbReference type="OrthoDB" id="330490at2157"/>